<name>A0A561VNT6_9ACTN</name>
<organism evidence="2 3">
    <name type="scientific">Micromonospora palomenae</name>
    <dbReference type="NCBI Taxonomy" id="1461247"/>
    <lineage>
        <taxon>Bacteria</taxon>
        <taxon>Bacillati</taxon>
        <taxon>Actinomycetota</taxon>
        <taxon>Actinomycetes</taxon>
        <taxon>Micromonosporales</taxon>
        <taxon>Micromonosporaceae</taxon>
        <taxon>Micromonospora</taxon>
    </lineage>
</organism>
<feature type="transmembrane region" description="Helical" evidence="1">
    <location>
        <begin position="42"/>
        <end position="64"/>
    </location>
</feature>
<gene>
    <name evidence="2" type="ORF">FHX75_13294</name>
</gene>
<dbReference type="AlphaFoldDB" id="A0A561VNT6"/>
<keyword evidence="1" id="KW-1133">Transmembrane helix</keyword>
<dbReference type="Proteomes" id="UP000319927">
    <property type="component" value="Unassembled WGS sequence"/>
</dbReference>
<dbReference type="OrthoDB" id="3367156at2"/>
<comment type="caution">
    <text evidence="2">The sequence shown here is derived from an EMBL/GenBank/DDBJ whole genome shotgun (WGS) entry which is preliminary data.</text>
</comment>
<evidence type="ECO:0000313" key="2">
    <source>
        <dbReference type="EMBL" id="TWG13257.1"/>
    </source>
</evidence>
<evidence type="ECO:0000256" key="1">
    <source>
        <dbReference type="SAM" id="Phobius"/>
    </source>
</evidence>
<protein>
    <submittedName>
        <fullName evidence="2">Uncharacterized protein</fullName>
    </submittedName>
</protein>
<evidence type="ECO:0000313" key="3">
    <source>
        <dbReference type="Proteomes" id="UP000319927"/>
    </source>
</evidence>
<keyword evidence="1" id="KW-0472">Membrane</keyword>
<keyword evidence="3" id="KW-1185">Reference proteome</keyword>
<proteinExistence type="predicted"/>
<keyword evidence="1" id="KW-0812">Transmembrane</keyword>
<dbReference type="RefSeq" id="WP_154942301.1">
    <property type="nucleotide sequence ID" value="NZ_VIXA01000003.1"/>
</dbReference>
<sequence length="349" mass="36316">MTDLDQRIASTLRERAEGAVDTDLLTSRAVSAGRARRRRRRVGAGAALALVAALGFGAATGGALPVPTPWPHVAPAAAPVAPPPAPDAPVAAVSPELVGTDAGVLHLGVDTTRARYLGWESGRGVESVLVEVAGGRRVAIDVAPGPAEVEQARHEGMIYGPDRTASADFDGQVERLPPAGPGGEPGWVVRLRIGPLHARVTTVGPDDTAVRTAVGALRMDRAHRCPAPLRLTTLPADAFLARCAVNVVNFPDSVDVTLTVGAPGEKLMDVRLERHSEFDGGRATGNRTIGGRPAHLHPGGEELELLGIPKAHLTARFGRPGQGFTESDAALVLGGARIADDLTRPESWD</sequence>
<reference evidence="2 3" key="1">
    <citation type="submission" date="2019-06" db="EMBL/GenBank/DDBJ databases">
        <title>Sequencing the genomes of 1000 actinobacteria strains.</title>
        <authorList>
            <person name="Klenk H.-P."/>
        </authorList>
    </citation>
    <scope>NUCLEOTIDE SEQUENCE [LARGE SCALE GENOMIC DNA]</scope>
    <source>
        <strain evidence="2 3">DSM 102131</strain>
    </source>
</reference>
<dbReference type="EMBL" id="VIXA01000003">
    <property type="protein sequence ID" value="TWG13257.1"/>
    <property type="molecule type" value="Genomic_DNA"/>
</dbReference>
<accession>A0A561VNT6</accession>